<dbReference type="PANTHER" id="PTHR44688">
    <property type="entry name" value="DNA-BINDING TRANSCRIPTIONAL ACTIVATOR DEVR_DOSR"/>
    <property type="match status" value="1"/>
</dbReference>
<dbReference type="SUPFAM" id="SSF46894">
    <property type="entry name" value="C-terminal effector domain of the bipartite response regulators"/>
    <property type="match status" value="1"/>
</dbReference>
<dbReference type="InterPro" id="IPR000792">
    <property type="entry name" value="Tscrpt_reg_LuxR_C"/>
</dbReference>
<dbReference type="PROSITE" id="PS50043">
    <property type="entry name" value="HTH_LUXR_2"/>
    <property type="match status" value="1"/>
</dbReference>
<evidence type="ECO:0000259" key="4">
    <source>
        <dbReference type="PROSITE" id="PS50043"/>
    </source>
</evidence>
<gene>
    <name evidence="5" type="ORF">SAMN05444159_5749</name>
</gene>
<evidence type="ECO:0000256" key="2">
    <source>
        <dbReference type="ARBA" id="ARBA00023125"/>
    </source>
</evidence>
<dbReference type="Pfam" id="PF00196">
    <property type="entry name" value="GerE"/>
    <property type="match status" value="1"/>
</dbReference>
<feature type="domain" description="HTH luxR-type" evidence="4">
    <location>
        <begin position="125"/>
        <end position="187"/>
    </location>
</feature>
<dbReference type="AlphaFoldDB" id="A0A1M7A5Z4"/>
<keyword evidence="2" id="KW-0238">DNA-binding</keyword>
<keyword evidence="3" id="KW-0804">Transcription</keyword>
<dbReference type="Gene3D" id="1.10.10.10">
    <property type="entry name" value="Winged helix-like DNA-binding domain superfamily/Winged helix DNA-binding domain"/>
    <property type="match status" value="1"/>
</dbReference>
<name>A0A1M7A5Z4_9BRAD</name>
<dbReference type="SMART" id="SM00421">
    <property type="entry name" value="HTH_LUXR"/>
    <property type="match status" value="1"/>
</dbReference>
<protein>
    <submittedName>
        <fullName evidence="5">Regulatory protein, luxR family</fullName>
    </submittedName>
</protein>
<sequence>MRSLVTSGHTPEFLAGLERTFDLKSRGCFAWWVSNRKAFILDRTGALDESGVPIPATRSELEEIERFSLGVVAAHGVIDTFVNAGTYISFSGVPRTEPKRTLAALDLIAPVLHTLFLRTKQADQSTVDLTALTDRQRELVDLALTGLSDKAIALRLAISDHTVGNHFRAIYAKLGISKRSQLIALLK</sequence>
<dbReference type="GO" id="GO:0003677">
    <property type="term" value="F:DNA binding"/>
    <property type="evidence" value="ECO:0007669"/>
    <property type="project" value="UniProtKB-KW"/>
</dbReference>
<proteinExistence type="predicted"/>
<evidence type="ECO:0000256" key="3">
    <source>
        <dbReference type="ARBA" id="ARBA00023163"/>
    </source>
</evidence>
<dbReference type="PANTHER" id="PTHR44688:SF16">
    <property type="entry name" value="DNA-BINDING TRANSCRIPTIONAL ACTIVATOR DEVR_DOSR"/>
    <property type="match status" value="1"/>
</dbReference>
<organism evidence="5 6">
    <name type="scientific">Bradyrhizobium lablabi</name>
    <dbReference type="NCBI Taxonomy" id="722472"/>
    <lineage>
        <taxon>Bacteria</taxon>
        <taxon>Pseudomonadati</taxon>
        <taxon>Pseudomonadota</taxon>
        <taxon>Alphaproteobacteria</taxon>
        <taxon>Hyphomicrobiales</taxon>
        <taxon>Nitrobacteraceae</taxon>
        <taxon>Bradyrhizobium</taxon>
    </lineage>
</organism>
<dbReference type="CDD" id="cd06170">
    <property type="entry name" value="LuxR_C_like"/>
    <property type="match status" value="1"/>
</dbReference>
<accession>A0A1M7A5Z4</accession>
<dbReference type="GO" id="GO:0006355">
    <property type="term" value="P:regulation of DNA-templated transcription"/>
    <property type="evidence" value="ECO:0007669"/>
    <property type="project" value="InterPro"/>
</dbReference>
<dbReference type="Proteomes" id="UP000189935">
    <property type="component" value="Chromosome I"/>
</dbReference>
<evidence type="ECO:0000313" key="5">
    <source>
        <dbReference type="EMBL" id="SHL38131.1"/>
    </source>
</evidence>
<evidence type="ECO:0000313" key="6">
    <source>
        <dbReference type="Proteomes" id="UP000189935"/>
    </source>
</evidence>
<reference evidence="5 6" key="1">
    <citation type="submission" date="2016-11" db="EMBL/GenBank/DDBJ databases">
        <authorList>
            <person name="Jaros S."/>
            <person name="Januszkiewicz K."/>
            <person name="Wedrychowicz H."/>
        </authorList>
    </citation>
    <scope>NUCLEOTIDE SEQUENCE [LARGE SCALE GENOMIC DNA]</scope>
    <source>
        <strain evidence="5 6">GAS499</strain>
    </source>
</reference>
<keyword evidence="1" id="KW-0805">Transcription regulation</keyword>
<dbReference type="PRINTS" id="PR00038">
    <property type="entry name" value="HTHLUXR"/>
</dbReference>
<dbReference type="InterPro" id="IPR036388">
    <property type="entry name" value="WH-like_DNA-bd_sf"/>
</dbReference>
<evidence type="ECO:0000256" key="1">
    <source>
        <dbReference type="ARBA" id="ARBA00023015"/>
    </source>
</evidence>
<dbReference type="InterPro" id="IPR016032">
    <property type="entry name" value="Sig_transdc_resp-reg_C-effctor"/>
</dbReference>
<dbReference type="EMBL" id="LT670844">
    <property type="protein sequence ID" value="SHL38131.1"/>
    <property type="molecule type" value="Genomic_DNA"/>
</dbReference>